<dbReference type="RefSeq" id="WP_319968005.1">
    <property type="nucleotide sequence ID" value="NZ_JAXAVW010000018.1"/>
</dbReference>
<feature type="region of interest" description="Disordered" evidence="1">
    <location>
        <begin position="12"/>
        <end position="31"/>
    </location>
</feature>
<evidence type="ECO:0000256" key="1">
    <source>
        <dbReference type="SAM" id="MobiDB-lite"/>
    </source>
</evidence>
<evidence type="ECO:0000313" key="3">
    <source>
        <dbReference type="Proteomes" id="UP001285521"/>
    </source>
</evidence>
<name>A0ABU4T476_9PSEU</name>
<evidence type="ECO:0008006" key="4">
    <source>
        <dbReference type="Google" id="ProtNLM"/>
    </source>
</evidence>
<reference evidence="2 3" key="1">
    <citation type="submission" date="2023-11" db="EMBL/GenBank/DDBJ databases">
        <title>Lentzea sokolovensis, sp. nov., Lentzea kristufkii, sp. nov., and Lentzea miocenensis, sp. nov., rare actinobacteria from Sokolov Coal Basin, Miocene lacustrine sediment, Czech Republic.</title>
        <authorList>
            <person name="Lara A."/>
            <person name="Kotroba L."/>
            <person name="Nouioui I."/>
            <person name="Neumann-Schaal M."/>
            <person name="Mast Y."/>
            <person name="Chronakova A."/>
        </authorList>
    </citation>
    <scope>NUCLEOTIDE SEQUENCE [LARGE SCALE GENOMIC DNA]</scope>
    <source>
        <strain evidence="2 3">BCCO 10_0856</strain>
    </source>
</reference>
<proteinExistence type="predicted"/>
<reference evidence="2 3" key="2">
    <citation type="submission" date="2023-11" db="EMBL/GenBank/DDBJ databases">
        <authorList>
            <person name="Lara A.C."/>
            <person name="Chronakova A."/>
        </authorList>
    </citation>
    <scope>NUCLEOTIDE SEQUENCE [LARGE SCALE GENOMIC DNA]</scope>
    <source>
        <strain evidence="2 3">BCCO 10_0856</strain>
    </source>
</reference>
<protein>
    <recommendedName>
        <fullName evidence="4">Apea-like HEPN domain-containing protein</fullName>
    </recommendedName>
</protein>
<comment type="caution">
    <text evidence="2">The sequence shown here is derived from an EMBL/GenBank/DDBJ whole genome shotgun (WGS) entry which is preliminary data.</text>
</comment>
<accession>A0ABU4T476</accession>
<keyword evidence="3" id="KW-1185">Reference proteome</keyword>
<feature type="compositionally biased region" description="Polar residues" evidence="1">
    <location>
        <begin position="17"/>
        <end position="31"/>
    </location>
</feature>
<dbReference type="Proteomes" id="UP001285521">
    <property type="component" value="Unassembled WGS sequence"/>
</dbReference>
<gene>
    <name evidence="2" type="ORF">SK803_22370</name>
</gene>
<dbReference type="EMBL" id="JAXAVW010000018">
    <property type="protein sequence ID" value="MDX8032973.1"/>
    <property type="molecule type" value="Genomic_DNA"/>
</dbReference>
<sequence length="397" mass="43319">MSWVQALATKELEVENGEQSGTTSPSTGVSNQWKFTRADGVGFKVQRSADDSTWITVVDPDLNQSKVGSIIERAVNAASRQEFGDVQCYRAELTSDIPGVRELLTSQFMRLMGEKVYIEGRRRLGDIAILTFKPEGPADDNPFHVPRTIISVHMFVPAPCVSPFSDKIATDLIETIRLISTFAMGRPVDWSTAVSVRATEDEARDATEIRFDPAVLTLARNGVPLDIFGLAGTASPEVMQKVRSSLISYDAAIRQTNPDVATILFVAGMEALTIPATEWRRQRPVARFVQAVNDLCPSVIDAIIAHLNFGTAFGITLRGGAQKKRKAFLDKVYDLRSTPVHSGPSLFSNPMMAGAQPGTQRVALLSELHYQYVLAYISSPRSSLIGHPEISPGTTPA</sequence>
<organism evidence="2 3">
    <name type="scientific">Lentzea miocenica</name>
    <dbReference type="NCBI Taxonomy" id="3095431"/>
    <lineage>
        <taxon>Bacteria</taxon>
        <taxon>Bacillati</taxon>
        <taxon>Actinomycetota</taxon>
        <taxon>Actinomycetes</taxon>
        <taxon>Pseudonocardiales</taxon>
        <taxon>Pseudonocardiaceae</taxon>
        <taxon>Lentzea</taxon>
    </lineage>
</organism>
<evidence type="ECO:0000313" key="2">
    <source>
        <dbReference type="EMBL" id="MDX8032973.1"/>
    </source>
</evidence>